<dbReference type="InterPro" id="IPR000953">
    <property type="entry name" value="Chromo/chromo_shadow_dom"/>
</dbReference>
<dbReference type="Pfam" id="PF00271">
    <property type="entry name" value="Helicase_C"/>
    <property type="match status" value="2"/>
</dbReference>
<dbReference type="InterPro" id="IPR014001">
    <property type="entry name" value="Helicase_ATP-bd"/>
</dbReference>
<dbReference type="InterPro" id="IPR016197">
    <property type="entry name" value="Chromo-like_dom_sf"/>
</dbReference>
<dbReference type="CDD" id="cd18793">
    <property type="entry name" value="SF2_C_SNF"/>
    <property type="match status" value="1"/>
</dbReference>
<dbReference type="EMBL" id="JAAPAO010000018">
    <property type="protein sequence ID" value="KAF4677207.1"/>
    <property type="molecule type" value="Genomic_DNA"/>
</dbReference>
<feature type="region of interest" description="Disordered" evidence="9">
    <location>
        <begin position="1685"/>
        <end position="1721"/>
    </location>
</feature>
<dbReference type="InterPro" id="IPR001650">
    <property type="entry name" value="Helicase_C-like"/>
</dbReference>
<dbReference type="InterPro" id="IPR027417">
    <property type="entry name" value="P-loop_NTPase"/>
</dbReference>
<evidence type="ECO:0000256" key="8">
    <source>
        <dbReference type="ARBA" id="ARBA00023242"/>
    </source>
</evidence>
<evidence type="ECO:0000256" key="2">
    <source>
        <dbReference type="ARBA" id="ARBA00022737"/>
    </source>
</evidence>
<feature type="domain" description="Chromo" evidence="11">
    <location>
        <begin position="1041"/>
        <end position="1111"/>
    </location>
</feature>
<dbReference type="SUPFAM" id="SSF54160">
    <property type="entry name" value="Chromo domain-like"/>
    <property type="match status" value="2"/>
</dbReference>
<feature type="region of interest" description="Disordered" evidence="9">
    <location>
        <begin position="1735"/>
        <end position="1880"/>
    </location>
</feature>
<evidence type="ECO:0000256" key="3">
    <source>
        <dbReference type="ARBA" id="ARBA00022741"/>
    </source>
</evidence>
<dbReference type="Gene3D" id="2.40.50.40">
    <property type="match status" value="1"/>
</dbReference>
<feature type="domain" description="Helicase C-terminal" evidence="13">
    <location>
        <begin position="1448"/>
        <end position="1642"/>
    </location>
</feature>
<keyword evidence="10" id="KW-0472">Membrane</keyword>
<keyword evidence="15" id="KW-1185">Reference proteome</keyword>
<organism evidence="14 15">
    <name type="scientific">Perkinsus chesapeaki</name>
    <name type="common">Clam parasite</name>
    <name type="synonym">Perkinsus andrewsi</name>
    <dbReference type="NCBI Taxonomy" id="330153"/>
    <lineage>
        <taxon>Eukaryota</taxon>
        <taxon>Sar</taxon>
        <taxon>Alveolata</taxon>
        <taxon>Perkinsozoa</taxon>
        <taxon>Perkinsea</taxon>
        <taxon>Perkinsida</taxon>
        <taxon>Perkinsidae</taxon>
        <taxon>Perkinsus</taxon>
    </lineage>
</organism>
<protein>
    <submittedName>
        <fullName evidence="14">Choline dehydrogenase 7</fullName>
    </submittedName>
</protein>
<dbReference type="InterPro" id="IPR000330">
    <property type="entry name" value="SNF2_N"/>
</dbReference>
<feature type="compositionally biased region" description="Basic and acidic residues" evidence="9">
    <location>
        <begin position="1840"/>
        <end position="1849"/>
    </location>
</feature>
<accession>A0A7J6N0V5</accession>
<dbReference type="PANTHER" id="PTHR45623">
    <property type="entry name" value="CHROMODOMAIN-HELICASE-DNA-BINDING PROTEIN 3-RELATED-RELATED"/>
    <property type="match status" value="1"/>
</dbReference>
<feature type="compositionally biased region" description="Basic residues" evidence="9">
    <location>
        <begin position="1787"/>
        <end position="1812"/>
    </location>
</feature>
<evidence type="ECO:0000259" key="11">
    <source>
        <dbReference type="PROSITE" id="PS50013"/>
    </source>
</evidence>
<evidence type="ECO:0000259" key="12">
    <source>
        <dbReference type="PROSITE" id="PS51192"/>
    </source>
</evidence>
<dbReference type="InterPro" id="IPR023780">
    <property type="entry name" value="Chromo_domain"/>
</dbReference>
<dbReference type="Pfam" id="PF00176">
    <property type="entry name" value="SNF2-rel_dom"/>
    <property type="match status" value="2"/>
</dbReference>
<feature type="compositionally biased region" description="Basic and acidic residues" evidence="9">
    <location>
        <begin position="1764"/>
        <end position="1775"/>
    </location>
</feature>
<feature type="compositionally biased region" description="Low complexity" evidence="9">
    <location>
        <begin position="74"/>
        <end position="90"/>
    </location>
</feature>
<evidence type="ECO:0000256" key="1">
    <source>
        <dbReference type="ARBA" id="ARBA00004123"/>
    </source>
</evidence>
<feature type="compositionally biased region" description="Basic residues" evidence="9">
    <location>
        <begin position="814"/>
        <end position="823"/>
    </location>
</feature>
<dbReference type="SMART" id="SM00490">
    <property type="entry name" value="HELICc"/>
    <property type="match status" value="1"/>
</dbReference>
<dbReference type="SUPFAM" id="SSF52540">
    <property type="entry name" value="P-loop containing nucleoside triphosphate hydrolases"/>
    <property type="match status" value="2"/>
</dbReference>
<keyword evidence="10" id="KW-0812">Transmembrane</keyword>
<evidence type="ECO:0000259" key="13">
    <source>
        <dbReference type="PROSITE" id="PS51194"/>
    </source>
</evidence>
<dbReference type="Gene3D" id="3.40.50.10810">
    <property type="entry name" value="Tandem AAA-ATPase domain"/>
    <property type="match status" value="2"/>
</dbReference>
<dbReference type="PROSITE" id="PS00598">
    <property type="entry name" value="CHROMO_1"/>
    <property type="match status" value="1"/>
</dbReference>
<feature type="region of interest" description="Disordered" evidence="9">
    <location>
        <begin position="1"/>
        <end position="99"/>
    </location>
</feature>
<feature type="compositionally biased region" description="Acidic residues" evidence="9">
    <location>
        <begin position="910"/>
        <end position="924"/>
    </location>
</feature>
<feature type="domain" description="Helicase ATP-binding" evidence="12">
    <location>
        <begin position="1224"/>
        <end position="1305"/>
    </location>
</feature>
<keyword evidence="7" id="KW-0804">Transcription</keyword>
<dbReference type="PROSITE" id="PS50013">
    <property type="entry name" value="CHROMO_2"/>
    <property type="match status" value="1"/>
</dbReference>
<feature type="compositionally biased region" description="Polar residues" evidence="9">
    <location>
        <begin position="1685"/>
        <end position="1697"/>
    </location>
</feature>
<keyword evidence="5" id="KW-0067">ATP-binding</keyword>
<feature type="compositionally biased region" description="Basic and acidic residues" evidence="9">
    <location>
        <begin position="862"/>
        <end position="879"/>
    </location>
</feature>
<feature type="compositionally biased region" description="Basic residues" evidence="9">
    <location>
        <begin position="839"/>
        <end position="848"/>
    </location>
</feature>
<evidence type="ECO:0000256" key="7">
    <source>
        <dbReference type="ARBA" id="ARBA00023163"/>
    </source>
</evidence>
<dbReference type="Pfam" id="PF01145">
    <property type="entry name" value="Band_7"/>
    <property type="match status" value="2"/>
</dbReference>
<dbReference type="InterPro" id="IPR049730">
    <property type="entry name" value="SNF2/RAD54-like_C"/>
</dbReference>
<gene>
    <name evidence="14" type="primary">CHD7_3</name>
    <name evidence="14" type="ORF">FOL47_002770</name>
</gene>
<dbReference type="PROSITE" id="PS51194">
    <property type="entry name" value="HELICASE_CTER"/>
    <property type="match status" value="1"/>
</dbReference>
<feature type="compositionally biased region" description="Polar residues" evidence="9">
    <location>
        <begin position="1"/>
        <end position="15"/>
    </location>
</feature>
<keyword evidence="8" id="KW-0539">Nucleus</keyword>
<dbReference type="InterPro" id="IPR038718">
    <property type="entry name" value="SNF2-like_sf"/>
</dbReference>
<dbReference type="InterPro" id="IPR001107">
    <property type="entry name" value="Band_7"/>
</dbReference>
<evidence type="ECO:0000256" key="4">
    <source>
        <dbReference type="ARBA" id="ARBA00022801"/>
    </source>
</evidence>
<keyword evidence="2" id="KW-0677">Repeat</keyword>
<dbReference type="GO" id="GO:0005524">
    <property type="term" value="F:ATP binding"/>
    <property type="evidence" value="ECO:0007669"/>
    <property type="project" value="UniProtKB-KW"/>
</dbReference>
<dbReference type="OrthoDB" id="422069at2759"/>
<evidence type="ECO:0000256" key="9">
    <source>
        <dbReference type="SAM" id="MobiDB-lite"/>
    </source>
</evidence>
<comment type="caution">
    <text evidence="14">The sequence shown here is derived from an EMBL/GenBank/DDBJ whole genome shotgun (WGS) entry which is preliminary data.</text>
</comment>
<dbReference type="Pfam" id="PF00385">
    <property type="entry name" value="Chromo"/>
    <property type="match status" value="1"/>
</dbReference>
<dbReference type="GO" id="GO:0005634">
    <property type="term" value="C:nucleus"/>
    <property type="evidence" value="ECO:0007669"/>
    <property type="project" value="UniProtKB-SubCell"/>
</dbReference>
<evidence type="ECO:0000256" key="5">
    <source>
        <dbReference type="ARBA" id="ARBA00022840"/>
    </source>
</evidence>
<name>A0A7J6N0V5_PERCH</name>
<evidence type="ECO:0000313" key="15">
    <source>
        <dbReference type="Proteomes" id="UP000591131"/>
    </source>
</evidence>
<dbReference type="CDD" id="cd17919">
    <property type="entry name" value="DEXHc_Snf"/>
    <property type="match status" value="1"/>
</dbReference>
<feature type="region of interest" description="Disordered" evidence="9">
    <location>
        <begin position="799"/>
        <end position="951"/>
    </location>
</feature>
<evidence type="ECO:0000256" key="10">
    <source>
        <dbReference type="SAM" id="Phobius"/>
    </source>
</evidence>
<keyword evidence="4" id="KW-0378">Hydrolase</keyword>
<dbReference type="SMART" id="SM00298">
    <property type="entry name" value="CHROMO"/>
    <property type="match status" value="2"/>
</dbReference>
<keyword evidence="10" id="KW-1133">Transmembrane helix</keyword>
<dbReference type="InterPro" id="IPR023779">
    <property type="entry name" value="Chromodomain_CS"/>
</dbReference>
<dbReference type="GO" id="GO:0016787">
    <property type="term" value="F:hydrolase activity"/>
    <property type="evidence" value="ECO:0007669"/>
    <property type="project" value="UniProtKB-KW"/>
</dbReference>
<dbReference type="Proteomes" id="UP000591131">
    <property type="component" value="Unassembled WGS sequence"/>
</dbReference>
<keyword evidence="3" id="KW-0547">Nucleotide-binding</keyword>
<feature type="region of interest" description="Disordered" evidence="9">
    <location>
        <begin position="1507"/>
        <end position="1537"/>
    </location>
</feature>
<feature type="transmembrane region" description="Helical" evidence="10">
    <location>
        <begin position="144"/>
        <end position="162"/>
    </location>
</feature>
<sequence>MSNTGATGENDSNRPGTGENPENPLLLYNVNRPGAVRGRPSGEPQPPIQPPQGAGGGPPPTGNVFRFGGPAQPPVQQSAPQPAYQAPLGQQQGGGGADVSSQIRDRLRAAFGFDHHHTAGGETRHHNDDWHWTGWDCGRTTKNIIWSTVVAIILFVIFWVFFTATLEVNEVGILRNMITGSVPEEGGVYRGGRHVVWPFQTFVKFPATYTTIAFTGPLAVNTRTGADKSDPDSGGQPITISCSLQFQFDPEYLHDVYVSFGGLGPALVRYRLLARNAVSNTAQRFVPQDFWQDRKRISDTMESVLNNTFISQGAGSKIRFFQILRTDFVTSYEDTITAIQVAEQQKVINEYAQEVAGVRQSIEVMLAQNQARIANITATGEAKARVIIAEAMQEAFRMKQATKAAAYQHLSEQLRLAPSEFSKYLELKSATGTRRGGSVVMGLGSSPLLALSFSRVPATEIGVKYDNILKHVASKPYVESGLYTIGPFAYFVYYPKTVRTIEFSTSDYDVLHARTSDGLPLVLGVAFQYQLLPDETVDLYMELGQDFEKTFTLVANHLATEYATQFSAYQFFNSKEMIARGMMSYLDQHFRKNFHAAIMGLQINEDQLPDEFYDSVLTAANTKQNITRNINLRDAAKVGMKTDRIIAAAQANATVSRAQGQAMKTLQEGQAAAAVLEQYITAETRAFTEVKSSLALNNTELLQYIWYDALQGGGVQPNDDLVGQVLVGVDPSVYLNGGSSAPKAPTPSPATTARVWGSALDNFFNSSKFEDQELNTGSWHKPRTNASKLAVLKRDRVKTTKKCLEDPGVPMTRSGKKRPRRKIKELSSDSDEEEDKPPVKKRSQRLRKIKDEDDDDQPLDEMFGKEKARDFGVDKRFTFSDEEDEDRELSPPQSKRRVLRRGQGVASSGESEDEMLEDDYESDDGGGGRDARFAGDGFDTDIEEVSPEKAAEVPKIEKIIGRRALGRGFEYLCKFAHLSYLHVMWVPDDEMIDLEGDQRSTKMRNFNQKNHRGSREDTPQRHANLKEASFTGSGLINPAYVTVEKILAVRMGDSGATEYLCKWCGLGYAESTWESDTDIETAAGLTERAKGLDELMDRFKGENDTSRAGVMDCSVSSKMRTGATAGFSKSCEAVEDSDDDKEKNAKGYRPIARGWGRPPEKRQLFEFQVQGITWMLMRWEKGIGFILADEMGLGKTIQTSVTLSHIRACLMKNCPTRGGRMPFLFPKFDVLVCSYETLSAELDMFTEFHWCAAVFDEAHRLKSVGSKMRDACSQVPCLSRFLLTGTPIQNNVGEMWSLLNLADPYKWQEDGRESFLETYADMDGKMALKLRSEVAPYMIQRKKADVLAHLIPAKQEVIINVEMTGAQREIYKAVYSKTIQELMNSGSSSTGKDKRVIPSLVNMHMELRKCCNHPFLITGVEEQLTSRLRGDQDAINQLLVSASGKMVFLEKLIDKLLAEGEKVLVFSQFTMQLDIIDDYLRARGVRFERLDGNVSAGERQEAVDSFGRLARFNRPTPSPSPSPSPSEEAVSPSPDDEINEEDNFSSMVFLLSTKAGGVGLNLCAASVAVIFDSDWNPQNDLQAMARCHRIGQSKNVRIYRLITRNTYEERMFAVASRKLALEKAVMNGLEGQSKKSKSGNLLSAQEMDKLLKEGAYAVAEDNTEEEKKFCAEDFDEIIRNRATTIDTEGSAQQQSWGGVSKATFGTSEGVEMPSMDDPDFWTKMAQAGGIDLAQSADIGSDKGPDEEGGTAASTTDTLPRRRGTRGDKEEYKPDSDADSDDDAARSIKGRRRKPRAKAKATPKKKAAAKAKRSSPSTPKGERGKRSPAGGSKRVNATASKNKDDADAKKPAMRPLPKGQRSIAEFFLAKSRNEDTGMAGG</sequence>
<dbReference type="Gene3D" id="3.40.50.300">
    <property type="entry name" value="P-loop containing nucleotide triphosphate hydrolases"/>
    <property type="match status" value="1"/>
</dbReference>
<comment type="subcellular location">
    <subcellularLocation>
        <location evidence="1">Nucleus</location>
    </subcellularLocation>
</comment>
<dbReference type="CDD" id="cd18659">
    <property type="entry name" value="CD2_tandem"/>
    <property type="match status" value="1"/>
</dbReference>
<evidence type="ECO:0000313" key="14">
    <source>
        <dbReference type="EMBL" id="KAF4677207.1"/>
    </source>
</evidence>
<dbReference type="PROSITE" id="PS51192">
    <property type="entry name" value="HELICASE_ATP_BIND_1"/>
    <property type="match status" value="1"/>
</dbReference>
<dbReference type="SMART" id="SM00487">
    <property type="entry name" value="DEXDc"/>
    <property type="match status" value="1"/>
</dbReference>
<evidence type="ECO:0000256" key="6">
    <source>
        <dbReference type="ARBA" id="ARBA00023015"/>
    </source>
</evidence>
<proteinExistence type="predicted"/>
<keyword evidence="6" id="KW-0805">Transcription regulation</keyword>
<reference evidence="14 15" key="1">
    <citation type="submission" date="2020-04" db="EMBL/GenBank/DDBJ databases">
        <title>Perkinsus chesapeaki whole genome sequence.</title>
        <authorList>
            <person name="Bogema D.R."/>
        </authorList>
    </citation>
    <scope>NUCLEOTIDE SEQUENCE [LARGE SCALE GENOMIC DNA]</scope>
    <source>
        <strain evidence="14">ATCC PRA-425</strain>
    </source>
</reference>